<dbReference type="Pfam" id="PF00440">
    <property type="entry name" value="TetR_N"/>
    <property type="match status" value="1"/>
</dbReference>
<feature type="DNA-binding region" description="H-T-H motif" evidence="4">
    <location>
        <begin position="18"/>
        <end position="37"/>
    </location>
</feature>
<dbReference type="GO" id="GO:0000976">
    <property type="term" value="F:transcription cis-regulatory region binding"/>
    <property type="evidence" value="ECO:0007669"/>
    <property type="project" value="TreeGrafter"/>
</dbReference>
<comment type="caution">
    <text evidence="6">The sequence shown here is derived from an EMBL/GenBank/DDBJ whole genome shotgun (WGS) entry which is preliminary data.</text>
</comment>
<accession>A0A147I039</accession>
<keyword evidence="2 4" id="KW-0238">DNA-binding</keyword>
<keyword evidence="7" id="KW-1185">Reference proteome</keyword>
<evidence type="ECO:0000256" key="3">
    <source>
        <dbReference type="ARBA" id="ARBA00023163"/>
    </source>
</evidence>
<organism evidence="6 7">
    <name type="scientific">Sphingomonas endophytica</name>
    <dbReference type="NCBI Taxonomy" id="869719"/>
    <lineage>
        <taxon>Bacteria</taxon>
        <taxon>Pseudomonadati</taxon>
        <taxon>Pseudomonadota</taxon>
        <taxon>Alphaproteobacteria</taxon>
        <taxon>Sphingomonadales</taxon>
        <taxon>Sphingomonadaceae</taxon>
        <taxon>Sphingomonas</taxon>
    </lineage>
</organism>
<proteinExistence type="predicted"/>
<sequence length="186" mass="20537">MVQAARELFAEHGFHATSIARLSERSGVLVGQIYRDFANKEAIVAALVEHDLDEFLAADELCAARCTSDRAMVRAWIARFIACDDIGDTRLIAEITAESYRNPRIAAIFDAMEDRLHGQLVRALTIIVPDAGNEQRIGRLAEAILIMAGGMCQRRINTRSTAPEVLALMMAFIDAEIAAIERDPRP</sequence>
<dbReference type="PRINTS" id="PR00455">
    <property type="entry name" value="HTHTETR"/>
</dbReference>
<dbReference type="InterPro" id="IPR009057">
    <property type="entry name" value="Homeodomain-like_sf"/>
</dbReference>
<reference evidence="6 7" key="1">
    <citation type="journal article" date="2016" name="Front. Microbiol.">
        <title>Genomic Resource of Rice Seed Associated Bacteria.</title>
        <authorList>
            <person name="Midha S."/>
            <person name="Bansal K."/>
            <person name="Sharma S."/>
            <person name="Kumar N."/>
            <person name="Patil P.P."/>
            <person name="Chaudhry V."/>
            <person name="Patil P.B."/>
        </authorList>
    </citation>
    <scope>NUCLEOTIDE SEQUENCE [LARGE SCALE GENOMIC DNA]</scope>
    <source>
        <strain evidence="6 7">NS334</strain>
    </source>
</reference>
<evidence type="ECO:0000256" key="2">
    <source>
        <dbReference type="ARBA" id="ARBA00023125"/>
    </source>
</evidence>
<evidence type="ECO:0000259" key="5">
    <source>
        <dbReference type="PROSITE" id="PS50977"/>
    </source>
</evidence>
<protein>
    <recommendedName>
        <fullName evidence="5">HTH tetR-type domain-containing protein</fullName>
    </recommendedName>
</protein>
<gene>
    <name evidence="6" type="ORF">NS334_12120</name>
</gene>
<dbReference type="GO" id="GO:0003700">
    <property type="term" value="F:DNA-binding transcription factor activity"/>
    <property type="evidence" value="ECO:0007669"/>
    <property type="project" value="TreeGrafter"/>
</dbReference>
<dbReference type="PATRIC" id="fig|869719.3.peg.2407"/>
<dbReference type="Gene3D" id="1.10.357.10">
    <property type="entry name" value="Tetracycline Repressor, domain 2"/>
    <property type="match status" value="1"/>
</dbReference>
<dbReference type="EMBL" id="LDTB01000050">
    <property type="protein sequence ID" value="KTT70630.1"/>
    <property type="molecule type" value="Genomic_DNA"/>
</dbReference>
<keyword evidence="1" id="KW-0805">Transcription regulation</keyword>
<dbReference type="AlphaFoldDB" id="A0A147I039"/>
<keyword evidence="3" id="KW-0804">Transcription</keyword>
<evidence type="ECO:0000313" key="6">
    <source>
        <dbReference type="EMBL" id="KTT70630.1"/>
    </source>
</evidence>
<dbReference type="SUPFAM" id="SSF46689">
    <property type="entry name" value="Homeodomain-like"/>
    <property type="match status" value="1"/>
</dbReference>
<feature type="domain" description="HTH tetR-type" evidence="5">
    <location>
        <begin position="1"/>
        <end position="55"/>
    </location>
</feature>
<evidence type="ECO:0000256" key="1">
    <source>
        <dbReference type="ARBA" id="ARBA00023015"/>
    </source>
</evidence>
<dbReference type="PANTHER" id="PTHR30055">
    <property type="entry name" value="HTH-TYPE TRANSCRIPTIONAL REGULATOR RUTR"/>
    <property type="match status" value="1"/>
</dbReference>
<evidence type="ECO:0000313" key="7">
    <source>
        <dbReference type="Proteomes" id="UP000074310"/>
    </source>
</evidence>
<dbReference type="InterPro" id="IPR001647">
    <property type="entry name" value="HTH_TetR"/>
</dbReference>
<dbReference type="PANTHER" id="PTHR30055:SF234">
    <property type="entry name" value="HTH-TYPE TRANSCRIPTIONAL REGULATOR BETI"/>
    <property type="match status" value="1"/>
</dbReference>
<dbReference type="InterPro" id="IPR050109">
    <property type="entry name" value="HTH-type_TetR-like_transc_reg"/>
</dbReference>
<dbReference type="Proteomes" id="UP000074310">
    <property type="component" value="Unassembled WGS sequence"/>
</dbReference>
<evidence type="ECO:0000256" key="4">
    <source>
        <dbReference type="PROSITE-ProRule" id="PRU00335"/>
    </source>
</evidence>
<dbReference type="PROSITE" id="PS50977">
    <property type="entry name" value="HTH_TETR_2"/>
    <property type="match status" value="1"/>
</dbReference>
<name>A0A147I039_9SPHN</name>